<evidence type="ECO:0000313" key="2">
    <source>
        <dbReference type="Proteomes" id="UP001195963"/>
    </source>
</evidence>
<organism evidence="1 2">
    <name type="scientific">Shewanella nanhaiensis</name>
    <dbReference type="NCBI Taxonomy" id="2864872"/>
    <lineage>
        <taxon>Bacteria</taxon>
        <taxon>Pseudomonadati</taxon>
        <taxon>Pseudomonadota</taxon>
        <taxon>Gammaproteobacteria</taxon>
        <taxon>Alteromonadales</taxon>
        <taxon>Shewanellaceae</taxon>
        <taxon>Shewanella</taxon>
    </lineage>
</organism>
<dbReference type="EMBL" id="JAHZST010000003">
    <property type="protein sequence ID" value="MBW8183336.1"/>
    <property type="molecule type" value="Genomic_DNA"/>
</dbReference>
<protein>
    <recommendedName>
        <fullName evidence="3">Ankyrin repeat domain-containing protein</fullName>
    </recommendedName>
</protein>
<dbReference type="Proteomes" id="UP001195963">
    <property type="component" value="Unassembled WGS sequence"/>
</dbReference>
<evidence type="ECO:0000313" key="1">
    <source>
        <dbReference type="EMBL" id="MBW8183336.1"/>
    </source>
</evidence>
<comment type="caution">
    <text evidence="1">The sequence shown here is derived from an EMBL/GenBank/DDBJ whole genome shotgun (WGS) entry which is preliminary data.</text>
</comment>
<dbReference type="Gene3D" id="1.25.40.20">
    <property type="entry name" value="Ankyrin repeat-containing domain"/>
    <property type="match status" value="1"/>
</dbReference>
<dbReference type="InterPro" id="IPR036770">
    <property type="entry name" value="Ankyrin_rpt-contain_sf"/>
</dbReference>
<reference evidence="1 2" key="1">
    <citation type="submission" date="2021-07" db="EMBL/GenBank/DDBJ databases">
        <title>Shewanella sp. nov, isolated from SCS.</title>
        <authorList>
            <person name="Cao W.R."/>
        </authorList>
    </citation>
    <scope>NUCLEOTIDE SEQUENCE [LARGE SCALE GENOMIC DNA]</scope>
    <source>
        <strain evidence="1 2">NR704-98</strain>
    </source>
</reference>
<name>A0ABS7E0Z8_9GAMM</name>
<evidence type="ECO:0008006" key="3">
    <source>
        <dbReference type="Google" id="ProtNLM"/>
    </source>
</evidence>
<proteinExistence type="predicted"/>
<keyword evidence="2" id="KW-1185">Reference proteome</keyword>
<dbReference type="RefSeq" id="WP_220108953.1">
    <property type="nucleotide sequence ID" value="NZ_JAHZST010000003.1"/>
</dbReference>
<gene>
    <name evidence="1" type="ORF">K0625_06630</name>
</gene>
<accession>A0ABS7E0Z8</accession>
<sequence>MKLIKLGIIVAIIIVVLLPLVTTFSSTNENSKDLPNIEKTTVSSLPEFKPQDIQLQSKQSKIIAFSQNNIDIQTELHKKVRKDIAAGTSDDPEIQQGIEVGEKAFEVLVAKDWDALLNITDIIQETAPEALEVLILQALLQNAPLDVILELLNRGAELPPSSIHILVASGQLDKIRVLENYGLDLHYASSITGNAFNVAVSTQVKPSIFKYLLSNGVKIDSKVKGRDTLESALKDFFETGKQIGIVKFLVKNGVPISSSHYQIIKANKIFETKRYQGLISSIPELEPH</sequence>
<dbReference type="SUPFAM" id="SSF48403">
    <property type="entry name" value="Ankyrin repeat"/>
    <property type="match status" value="1"/>
</dbReference>